<dbReference type="AlphaFoldDB" id="A0AAV1MC26"/>
<evidence type="ECO:0000313" key="3">
    <source>
        <dbReference type="EMBL" id="CAK1603947.1"/>
    </source>
</evidence>
<feature type="compositionally biased region" description="Acidic residues" evidence="1">
    <location>
        <begin position="46"/>
        <end position="55"/>
    </location>
</feature>
<evidence type="ECO:0000313" key="4">
    <source>
        <dbReference type="Proteomes" id="UP001314205"/>
    </source>
</evidence>
<dbReference type="InterPro" id="IPR029526">
    <property type="entry name" value="PGBD"/>
</dbReference>
<dbReference type="EMBL" id="CAVLGL010000159">
    <property type="protein sequence ID" value="CAK1603947.1"/>
    <property type="molecule type" value="Genomic_DNA"/>
</dbReference>
<feature type="domain" description="PiggyBac transposable element-derived protein" evidence="2">
    <location>
        <begin position="87"/>
        <end position="451"/>
    </location>
</feature>
<dbReference type="Pfam" id="PF13843">
    <property type="entry name" value="DDE_Tnp_1_7"/>
    <property type="match status" value="1"/>
</dbReference>
<evidence type="ECO:0000256" key="1">
    <source>
        <dbReference type="SAM" id="MobiDB-lite"/>
    </source>
</evidence>
<feature type="region of interest" description="Disordered" evidence="1">
    <location>
        <begin position="13"/>
        <end position="57"/>
    </location>
</feature>
<feature type="compositionally biased region" description="Acidic residues" evidence="1">
    <location>
        <begin position="13"/>
        <end position="35"/>
    </location>
</feature>
<keyword evidence="4" id="KW-1185">Reference proteome</keyword>
<comment type="caution">
    <text evidence="3">The sequence shown here is derived from an EMBL/GenBank/DDBJ whole genome shotgun (WGS) entry which is preliminary data.</text>
</comment>
<evidence type="ECO:0000259" key="2">
    <source>
        <dbReference type="Pfam" id="PF13843"/>
    </source>
</evidence>
<gene>
    <name evidence="3" type="ORF">PARMNEM_LOCUS22241</name>
</gene>
<dbReference type="PANTHER" id="PTHR47272:SF2">
    <property type="entry name" value="PIGGYBAC TRANSPOSABLE ELEMENT-DERIVED PROTEIN 3-LIKE"/>
    <property type="match status" value="1"/>
</dbReference>
<sequence>MFPLLNDAAIEEMLYDSGDEGDDNDEIDTDYFIEENPEHSSSSSSDEGEENDDDNIPLSMLAGWQKKPFNGKPLPEDAVRDPGDIKTPYEYFERYFTDEIMEQMALTTNQYYMANTGIQMKPICSLLDIKKFFGIHAIVGCIKFPRLKMIWNEKYRYEPIANAMSRERFFLLRTNLHYVDVTAVNQTEEQTKNRLWRVQPVIDAVRKRCLQLPRDAGNYSIDEQMIPFEGRCNLKVVVKNKPRPAGLKNFVLTTSKGQVLDFEIYQGSSTNLPDSEHFGVGAAVVLRLANTLPEGSFIYFDRYFSSLPLMKESVKRKIEGTGTLMANRFNTKKKTLYEFKKDNRMARGEDEEVVNRENTLSVIKWKDNKGVLMVSTAFGAEPRTQVSRWDKKRKRYIEVSCPAIVKNYNTFMGGVDVCDQMMEAYRTWRKTKKWPVKVIIHMFDLAIVNSWFEDHADCKAQNRKSKDIMDLLAFRLSISDHLLNGPPRKRPREDLEFADMPTSSKYRVKSLPTVDRQYDGFNHWPVFDTLKQPRCCRAPGCTSRSRCRCSKCDIYLCLNKDRNCFFDFHNKD</sequence>
<protein>
    <recommendedName>
        <fullName evidence="2">PiggyBac transposable element-derived protein domain-containing protein</fullName>
    </recommendedName>
</protein>
<proteinExistence type="predicted"/>
<reference evidence="3 4" key="1">
    <citation type="submission" date="2023-11" db="EMBL/GenBank/DDBJ databases">
        <authorList>
            <person name="Hedman E."/>
            <person name="Englund M."/>
            <person name="Stromberg M."/>
            <person name="Nyberg Akerstrom W."/>
            <person name="Nylinder S."/>
            <person name="Jareborg N."/>
            <person name="Kallberg Y."/>
            <person name="Kronander E."/>
        </authorList>
    </citation>
    <scope>NUCLEOTIDE SEQUENCE [LARGE SCALE GENOMIC DNA]</scope>
</reference>
<dbReference type="PANTHER" id="PTHR47272">
    <property type="entry name" value="DDE_TNP_1_7 DOMAIN-CONTAINING PROTEIN"/>
    <property type="match status" value="1"/>
</dbReference>
<accession>A0AAV1MC26</accession>
<dbReference type="Proteomes" id="UP001314205">
    <property type="component" value="Unassembled WGS sequence"/>
</dbReference>
<organism evidence="3 4">
    <name type="scientific">Parnassius mnemosyne</name>
    <name type="common">clouded apollo</name>
    <dbReference type="NCBI Taxonomy" id="213953"/>
    <lineage>
        <taxon>Eukaryota</taxon>
        <taxon>Metazoa</taxon>
        <taxon>Ecdysozoa</taxon>
        <taxon>Arthropoda</taxon>
        <taxon>Hexapoda</taxon>
        <taxon>Insecta</taxon>
        <taxon>Pterygota</taxon>
        <taxon>Neoptera</taxon>
        <taxon>Endopterygota</taxon>
        <taxon>Lepidoptera</taxon>
        <taxon>Glossata</taxon>
        <taxon>Ditrysia</taxon>
        <taxon>Papilionoidea</taxon>
        <taxon>Papilionidae</taxon>
        <taxon>Parnassiinae</taxon>
        <taxon>Parnassini</taxon>
        <taxon>Parnassius</taxon>
        <taxon>Driopa</taxon>
    </lineage>
</organism>
<name>A0AAV1MC26_9NEOP</name>